<keyword evidence="4 7" id="KW-0812">Transmembrane</keyword>
<evidence type="ECO:0000256" key="7">
    <source>
        <dbReference type="RuleBase" id="RU362072"/>
    </source>
</evidence>
<sequence length="264" mass="28549">MILDVENGGNLLLALGLVLPRVLGAFMMLPLLTAENMPPLVRNSFMVSLAIIAIPVAMNGVPLSQLNALQFAPIILKELFIGVSIGFVFGMVFWAISAAGNVIDTQVGMTLAQVFDPIQGHQASLHGSFLSQFATWLFMASGAFLVFLDLLMASYAMWPVVSFFPTLHAAGMELFVGQFSYLMSALLVLAAPAMVVLLLIDLSFGLVNRFAPQLNVFTITMPIKAWLATWIVLLMLGVYVEIVLERISGNRGLIEALNKVFGAA</sequence>
<keyword evidence="6 7" id="KW-0472">Membrane</keyword>
<feature type="transmembrane region" description="Helical" evidence="7">
    <location>
        <begin position="75"/>
        <end position="96"/>
    </location>
</feature>
<feature type="transmembrane region" description="Helical" evidence="7">
    <location>
        <begin position="225"/>
        <end position="244"/>
    </location>
</feature>
<keyword evidence="5 7" id="KW-1133">Transmembrane helix</keyword>
<evidence type="ECO:0000256" key="2">
    <source>
        <dbReference type="ARBA" id="ARBA00009772"/>
    </source>
</evidence>
<dbReference type="InterPro" id="IPR002010">
    <property type="entry name" value="T3SS_IM_R"/>
</dbReference>
<evidence type="ECO:0000256" key="5">
    <source>
        <dbReference type="ARBA" id="ARBA00022989"/>
    </source>
</evidence>
<dbReference type="GO" id="GO:0005886">
    <property type="term" value="C:plasma membrane"/>
    <property type="evidence" value="ECO:0007669"/>
    <property type="project" value="UniProtKB-SubCell"/>
</dbReference>
<accession>A0AAU9BDA7</accession>
<keyword evidence="3 7" id="KW-1003">Cell membrane</keyword>
<dbReference type="KEGG" id="lem:LEN_4814"/>
<evidence type="ECO:0000256" key="4">
    <source>
        <dbReference type="ARBA" id="ARBA00022692"/>
    </source>
</evidence>
<dbReference type="InterPro" id="IPR006304">
    <property type="entry name" value="T3SS_SpaR/YscT"/>
</dbReference>
<protein>
    <submittedName>
        <fullName evidence="8">Type III secretion protein EscT/YscT/HrcT family</fullName>
    </submittedName>
</protein>
<dbReference type="PANTHER" id="PTHR30065">
    <property type="entry name" value="FLAGELLAR BIOSYNTHETIC PROTEIN FLIR"/>
    <property type="match status" value="1"/>
</dbReference>
<feature type="transmembrane region" description="Helical" evidence="7">
    <location>
        <begin position="12"/>
        <end position="32"/>
    </location>
</feature>
<feature type="transmembrane region" description="Helical" evidence="7">
    <location>
        <begin position="133"/>
        <end position="158"/>
    </location>
</feature>
<feature type="transmembrane region" description="Helical" evidence="7">
    <location>
        <begin position="179"/>
        <end position="205"/>
    </location>
</feature>
<evidence type="ECO:0000256" key="3">
    <source>
        <dbReference type="ARBA" id="ARBA00022475"/>
    </source>
</evidence>
<dbReference type="Pfam" id="PF01311">
    <property type="entry name" value="Bac_export_1"/>
    <property type="match status" value="1"/>
</dbReference>
<reference evidence="8 9" key="1">
    <citation type="journal article" date="2017" name="DNA Res.">
        <title>Complete genome sequence and expression profile of the commercial lytic enzyme producer Lysobacter enzymogenes M497-1.</title>
        <authorList>
            <person name="Takami H."/>
            <person name="Toyoda A."/>
            <person name="Uchiyama I."/>
            <person name="Itoh T."/>
            <person name="Takaki Y."/>
            <person name="Arai W."/>
            <person name="Nishi S."/>
            <person name="Kawai M."/>
            <person name="Shinya K."/>
            <person name="Ikeda H."/>
        </authorList>
    </citation>
    <scope>NUCLEOTIDE SEQUENCE [LARGE SCALE GENOMIC DNA]</scope>
    <source>
        <strain evidence="8 9">M497-1</strain>
    </source>
</reference>
<dbReference type="AlphaFoldDB" id="A0AAU9BDA7"/>
<dbReference type="Proteomes" id="UP000218824">
    <property type="component" value="Chromosome"/>
</dbReference>
<evidence type="ECO:0000313" key="9">
    <source>
        <dbReference type="Proteomes" id="UP000218824"/>
    </source>
</evidence>
<dbReference type="RefSeq" id="WP_096382601.1">
    <property type="nucleotide sequence ID" value="NZ_AP014940.1"/>
</dbReference>
<evidence type="ECO:0000256" key="6">
    <source>
        <dbReference type="ARBA" id="ARBA00023136"/>
    </source>
</evidence>
<evidence type="ECO:0000256" key="1">
    <source>
        <dbReference type="ARBA" id="ARBA00004651"/>
    </source>
</evidence>
<gene>
    <name evidence="8" type="ORF">LEN_4814</name>
</gene>
<comment type="subcellular location">
    <subcellularLocation>
        <location evidence="1 7">Cell membrane</location>
        <topology evidence="1 7">Multi-pass membrane protein</topology>
    </subcellularLocation>
</comment>
<dbReference type="PANTHER" id="PTHR30065:SF1">
    <property type="entry name" value="SURFACE PRESENTATION OF ANTIGENS PROTEIN SPAR"/>
    <property type="match status" value="1"/>
</dbReference>
<name>A0AAU9BDA7_LYSEN</name>
<evidence type="ECO:0000313" key="8">
    <source>
        <dbReference type="EMBL" id="BAW00302.1"/>
    </source>
</evidence>
<feature type="transmembrane region" description="Helical" evidence="7">
    <location>
        <begin position="44"/>
        <end position="63"/>
    </location>
</feature>
<organism evidence="8 9">
    <name type="scientific">Lysobacter enzymogenes</name>
    <dbReference type="NCBI Taxonomy" id="69"/>
    <lineage>
        <taxon>Bacteria</taxon>
        <taxon>Pseudomonadati</taxon>
        <taxon>Pseudomonadota</taxon>
        <taxon>Gammaproteobacteria</taxon>
        <taxon>Lysobacterales</taxon>
        <taxon>Lysobacteraceae</taxon>
        <taxon>Lysobacter</taxon>
    </lineage>
</organism>
<dbReference type="GeneID" id="83066585"/>
<dbReference type="GO" id="GO:0006605">
    <property type="term" value="P:protein targeting"/>
    <property type="evidence" value="ECO:0007669"/>
    <property type="project" value="UniProtKB-UniRule"/>
</dbReference>
<proteinExistence type="inferred from homology"/>
<comment type="similarity">
    <text evidence="2 7">Belongs to the FliR/MopE/SpaR family.</text>
</comment>
<dbReference type="EMBL" id="AP014940">
    <property type="protein sequence ID" value="BAW00302.1"/>
    <property type="molecule type" value="Genomic_DNA"/>
</dbReference>
<dbReference type="PRINTS" id="PR00953">
    <property type="entry name" value="TYPE3IMRPROT"/>
</dbReference>
<dbReference type="NCBIfam" id="TIGR01401">
    <property type="entry name" value="fliR_like_III"/>
    <property type="match status" value="1"/>
</dbReference>